<dbReference type="GO" id="GO:0010181">
    <property type="term" value="F:FMN binding"/>
    <property type="evidence" value="ECO:0007669"/>
    <property type="project" value="InterPro"/>
</dbReference>
<dbReference type="GO" id="GO:0003959">
    <property type="term" value="F:NADPH dehydrogenase activity"/>
    <property type="evidence" value="ECO:0007669"/>
    <property type="project" value="InterPro"/>
</dbReference>
<reference evidence="7 8" key="1">
    <citation type="submission" date="2014-08" db="EMBL/GenBank/DDBJ databases">
        <title>Comparative genomics of the Paenibacillus odorifer group.</title>
        <authorList>
            <person name="den Bakker H.C."/>
            <person name="Tsai Y.-C."/>
            <person name="Martin N."/>
            <person name="Korlach J."/>
            <person name="Wiedmann M."/>
        </authorList>
    </citation>
    <scope>NUCLEOTIDE SEQUENCE [LARGE SCALE GENOMIC DNA]</scope>
    <source>
        <strain evidence="7 8">DSM 15220</strain>
    </source>
</reference>
<keyword evidence="5" id="KW-0560">Oxidoreductase</keyword>
<dbReference type="CDD" id="cd04747">
    <property type="entry name" value="OYE_like_5_FMN"/>
    <property type="match status" value="1"/>
</dbReference>
<evidence type="ECO:0000256" key="4">
    <source>
        <dbReference type="ARBA" id="ARBA00022857"/>
    </source>
</evidence>
<name>A0A089M7S5_9BACL</name>
<dbReference type="Gene3D" id="3.20.20.70">
    <property type="entry name" value="Aldolase class I"/>
    <property type="match status" value="1"/>
</dbReference>
<keyword evidence="2" id="KW-0285">Flavoprotein</keyword>
<keyword evidence="8" id="KW-1185">Reference proteome</keyword>
<evidence type="ECO:0000313" key="7">
    <source>
        <dbReference type="EMBL" id="AIQ69287.1"/>
    </source>
</evidence>
<evidence type="ECO:0000313" key="8">
    <source>
        <dbReference type="Proteomes" id="UP000029500"/>
    </source>
</evidence>
<dbReference type="Pfam" id="PF00724">
    <property type="entry name" value="Oxidored_FMN"/>
    <property type="match status" value="1"/>
</dbReference>
<comment type="cofactor">
    <cofactor evidence="1">
        <name>FMN</name>
        <dbReference type="ChEBI" id="CHEBI:58210"/>
    </cofactor>
</comment>
<organism evidence="7 8">
    <name type="scientific">Paenibacillus graminis</name>
    <dbReference type="NCBI Taxonomy" id="189425"/>
    <lineage>
        <taxon>Bacteria</taxon>
        <taxon>Bacillati</taxon>
        <taxon>Bacillota</taxon>
        <taxon>Bacilli</taxon>
        <taxon>Bacillales</taxon>
        <taxon>Paenibacillaceae</taxon>
        <taxon>Paenibacillus</taxon>
    </lineage>
</organism>
<dbReference type="HOGENOM" id="CLU_012153_0_1_9"/>
<evidence type="ECO:0000256" key="2">
    <source>
        <dbReference type="ARBA" id="ARBA00022630"/>
    </source>
</evidence>
<dbReference type="RefSeq" id="WP_025709105.1">
    <property type="nucleotide sequence ID" value="NZ_CP009287.1"/>
</dbReference>
<dbReference type="InterPro" id="IPR001155">
    <property type="entry name" value="OxRdtase_FMN_N"/>
</dbReference>
<dbReference type="EMBL" id="CP009287">
    <property type="protein sequence ID" value="AIQ69287.1"/>
    <property type="molecule type" value="Genomic_DNA"/>
</dbReference>
<dbReference type="OrthoDB" id="9772736at2"/>
<dbReference type="InterPro" id="IPR044152">
    <property type="entry name" value="YqjM-like"/>
</dbReference>
<dbReference type="AlphaFoldDB" id="A0A089M7S5"/>
<dbReference type="eggNOG" id="COG1902">
    <property type="taxonomic scope" value="Bacteria"/>
</dbReference>
<dbReference type="KEGG" id="pgm:PGRAT_17880"/>
<keyword evidence="4" id="KW-0521">NADP</keyword>
<evidence type="ECO:0000256" key="5">
    <source>
        <dbReference type="ARBA" id="ARBA00023002"/>
    </source>
</evidence>
<dbReference type="InterPro" id="IPR013785">
    <property type="entry name" value="Aldolase_TIM"/>
</dbReference>
<dbReference type="FunFam" id="3.20.20.70:FF:000262">
    <property type="entry name" value="NADH:flavin oxidoreductase"/>
    <property type="match status" value="1"/>
</dbReference>
<evidence type="ECO:0000256" key="3">
    <source>
        <dbReference type="ARBA" id="ARBA00022643"/>
    </source>
</evidence>
<keyword evidence="3" id="KW-0288">FMN</keyword>
<sequence>MNTDKLFAPFQAGSLTLANRIVMAPMTRVFSPNGVPGEDVAAYYRRRAEGGVGLIVTEGTAINHPSAVSHQNIPNIHGEASLKGWAKVVEEVHAAGGKIVPQLWHVGMARTVGELPNVDALPIGPSGLNLAGEKITEPMTKQEIDGIVAAFAQAAADAKAVGFDGIELHGAHGYLIDQFFWEKTNKRTDEYGGDLEARTTFAVEIIDACRRAVGPDFPIILRFSQWKAGDYTAKLAQTPEELARFLTPLSNAGVDIFHCSTRRFWLPEFEGSELNLAGWTKKITGKPTITVGSVGLNSEFGSAVTEQNEEDNLDRLMEKLENAEFDLVAVGRALISDPAWPAKVQSGRKDEIIAFTPEATRTLN</sequence>
<gene>
    <name evidence="7" type="ORF">PGRAT_17880</name>
</gene>
<evidence type="ECO:0000256" key="1">
    <source>
        <dbReference type="ARBA" id="ARBA00001917"/>
    </source>
</evidence>
<proteinExistence type="predicted"/>
<dbReference type="STRING" id="189425.PGRAT_17880"/>
<dbReference type="PANTHER" id="PTHR43303">
    <property type="entry name" value="NADPH DEHYDROGENASE C23G7.10C-RELATED"/>
    <property type="match status" value="1"/>
</dbReference>
<dbReference type="GO" id="GO:0050661">
    <property type="term" value="F:NADP binding"/>
    <property type="evidence" value="ECO:0007669"/>
    <property type="project" value="InterPro"/>
</dbReference>
<evidence type="ECO:0000259" key="6">
    <source>
        <dbReference type="Pfam" id="PF00724"/>
    </source>
</evidence>
<dbReference type="SUPFAM" id="SSF51395">
    <property type="entry name" value="FMN-linked oxidoreductases"/>
    <property type="match status" value="1"/>
</dbReference>
<accession>A0A089M7S5</accession>
<protein>
    <submittedName>
        <fullName evidence="7">1,2-oxophytodienoate reductase</fullName>
    </submittedName>
</protein>
<dbReference type="Proteomes" id="UP000029500">
    <property type="component" value="Chromosome"/>
</dbReference>
<dbReference type="PANTHER" id="PTHR43303:SF4">
    <property type="entry name" value="NADPH DEHYDROGENASE C23G7.10C-RELATED"/>
    <property type="match status" value="1"/>
</dbReference>
<feature type="domain" description="NADH:flavin oxidoreductase/NADH oxidase N-terminal" evidence="6">
    <location>
        <begin position="5"/>
        <end position="351"/>
    </location>
</feature>